<organism evidence="2 3">
    <name type="scientific">Frankia canadensis</name>
    <dbReference type="NCBI Taxonomy" id="1836972"/>
    <lineage>
        <taxon>Bacteria</taxon>
        <taxon>Bacillati</taxon>
        <taxon>Actinomycetota</taxon>
        <taxon>Actinomycetes</taxon>
        <taxon>Frankiales</taxon>
        <taxon>Frankiaceae</taxon>
        <taxon>Frankia</taxon>
    </lineage>
</organism>
<evidence type="ECO:0000313" key="3">
    <source>
        <dbReference type="Proteomes" id="UP000234331"/>
    </source>
</evidence>
<keyword evidence="3" id="KW-1185">Reference proteome</keyword>
<gene>
    <name evidence="2" type="ORF">FRACA_1360004</name>
</gene>
<accession>A0A2I2KL01</accession>
<feature type="region of interest" description="Disordered" evidence="1">
    <location>
        <begin position="1"/>
        <end position="58"/>
    </location>
</feature>
<dbReference type="AlphaFoldDB" id="A0A2I2KL01"/>
<dbReference type="EMBL" id="FZMO01000042">
    <property type="protein sequence ID" value="SNQ46326.1"/>
    <property type="molecule type" value="Genomic_DNA"/>
</dbReference>
<proteinExistence type="predicted"/>
<name>A0A2I2KL01_9ACTN</name>
<protein>
    <submittedName>
        <fullName evidence="2">Uncharacterized protein</fullName>
    </submittedName>
</protein>
<evidence type="ECO:0000256" key="1">
    <source>
        <dbReference type="SAM" id="MobiDB-lite"/>
    </source>
</evidence>
<reference evidence="2 3" key="1">
    <citation type="submission" date="2017-06" db="EMBL/GenBank/DDBJ databases">
        <authorList>
            <person name="Kim H.J."/>
            <person name="Triplett B.A."/>
        </authorList>
    </citation>
    <scope>NUCLEOTIDE SEQUENCE [LARGE SCALE GENOMIC DNA]</scope>
    <source>
        <strain evidence="2">FRACA_ARgP5</strain>
    </source>
</reference>
<evidence type="ECO:0000313" key="2">
    <source>
        <dbReference type="EMBL" id="SNQ46326.1"/>
    </source>
</evidence>
<sequence length="58" mass="5657">MTPAVGACLGAPTRPAGADRSVSVPTGARDADPVARMSPIGVHTGRTADGCPTGAEEP</sequence>
<dbReference type="Proteomes" id="UP000234331">
    <property type="component" value="Unassembled WGS sequence"/>
</dbReference>